<dbReference type="Proteomes" id="UP000224080">
    <property type="component" value="Unassembled WGS sequence"/>
</dbReference>
<accession>A0A2B7WFT5</accession>
<comment type="caution">
    <text evidence="1">The sequence shown here is derived from an EMBL/GenBank/DDBJ whole genome shotgun (WGS) entry which is preliminary data.</text>
</comment>
<organism evidence="1 2">
    <name type="scientific">Blastomyces parvus</name>
    <dbReference type="NCBI Taxonomy" id="2060905"/>
    <lineage>
        <taxon>Eukaryota</taxon>
        <taxon>Fungi</taxon>
        <taxon>Dikarya</taxon>
        <taxon>Ascomycota</taxon>
        <taxon>Pezizomycotina</taxon>
        <taxon>Eurotiomycetes</taxon>
        <taxon>Eurotiomycetidae</taxon>
        <taxon>Onygenales</taxon>
        <taxon>Ajellomycetaceae</taxon>
        <taxon>Blastomyces</taxon>
    </lineage>
</organism>
<dbReference type="OrthoDB" id="4469909at2759"/>
<feature type="non-terminal residue" evidence="1">
    <location>
        <position position="1"/>
    </location>
</feature>
<evidence type="ECO:0000313" key="1">
    <source>
        <dbReference type="EMBL" id="PGG98243.1"/>
    </source>
</evidence>
<gene>
    <name evidence="1" type="ORF">GX51_06891</name>
</gene>
<protein>
    <submittedName>
        <fullName evidence="1">Uncharacterized protein</fullName>
    </submittedName>
</protein>
<keyword evidence="2" id="KW-1185">Reference proteome</keyword>
<dbReference type="AlphaFoldDB" id="A0A2B7WFT5"/>
<name>A0A2B7WFT5_9EURO</name>
<reference evidence="1 2" key="1">
    <citation type="submission" date="2017-10" db="EMBL/GenBank/DDBJ databases">
        <title>Comparative genomics in systemic dimorphic fungi from Ajellomycetaceae.</title>
        <authorList>
            <person name="Munoz J.F."/>
            <person name="Mcewen J.G."/>
            <person name="Clay O.K."/>
            <person name="Cuomo C.A."/>
        </authorList>
    </citation>
    <scope>NUCLEOTIDE SEQUENCE [LARGE SCALE GENOMIC DNA]</scope>
    <source>
        <strain evidence="1 2">UAMH130</strain>
    </source>
</reference>
<sequence>SCGVARLFTQPQLGILHEETCKPYCSSCFFKKICTRSQANTRICDRQTTLKDTFHSSRGRYLPETTERLLCSSCKSFANFRCVEDRYERDKVKMGRKLRHSEYRDDFTCKGCSRALPSWGPRWWICDACGRECTDSLHPPWGFKHTQQSNVADPNGYALSEV</sequence>
<dbReference type="EMBL" id="PDNC01000124">
    <property type="protein sequence ID" value="PGG98243.1"/>
    <property type="molecule type" value="Genomic_DNA"/>
</dbReference>
<proteinExistence type="predicted"/>
<evidence type="ECO:0000313" key="2">
    <source>
        <dbReference type="Proteomes" id="UP000224080"/>
    </source>
</evidence>